<dbReference type="AlphaFoldDB" id="A0A844GJ42"/>
<keyword evidence="1" id="KW-0812">Transmembrane</keyword>
<accession>A0A844GJ42</accession>
<feature type="transmembrane region" description="Helical" evidence="1">
    <location>
        <begin position="262"/>
        <end position="283"/>
    </location>
</feature>
<evidence type="ECO:0000256" key="1">
    <source>
        <dbReference type="SAM" id="Phobius"/>
    </source>
</evidence>
<feature type="transmembrane region" description="Helical" evidence="1">
    <location>
        <begin position="106"/>
        <end position="128"/>
    </location>
</feature>
<dbReference type="RefSeq" id="WP_154779605.1">
    <property type="nucleotide sequence ID" value="NZ_WMBC01000001.1"/>
</dbReference>
<comment type="caution">
    <text evidence="2">The sequence shown here is derived from an EMBL/GenBank/DDBJ whole genome shotgun (WGS) entry which is preliminary data.</text>
</comment>
<feature type="transmembrane region" description="Helical" evidence="1">
    <location>
        <begin position="223"/>
        <end position="250"/>
    </location>
</feature>
<protein>
    <submittedName>
        <fullName evidence="2">Uncharacterized protein</fullName>
    </submittedName>
</protein>
<sequence>MTDIILDSVIDSVKLLPFLFLTYLFMEWLEHKTGSAARNRIRTAGKLGPVWGGLLGMIPQCGFSAAASSLFTGRVITVGTLIAVYLSTSDEMFPIMISNAVPAATIIKILACKAAIGILSGLIVEYVYTHILKKQEKDMDIHEICEEERCNCEHGLISSALSHTLHVFVYIFLISLALNIIIGLVGEETLAGLFTGAPVVGELIAALVGLIPNCASSVVITQLYLDHIIGAGAMMAGLLVNAGVGLLILFRLNHDRAQNLKIIGTLYGLGVFWGIVIELSGIVF</sequence>
<proteinExistence type="predicted"/>
<feature type="transmembrane region" description="Helical" evidence="1">
    <location>
        <begin position="12"/>
        <end position="29"/>
    </location>
</feature>
<dbReference type="Pfam" id="PF11449">
    <property type="entry name" value="ArsP_2"/>
    <property type="match status" value="1"/>
</dbReference>
<keyword evidence="1" id="KW-0472">Membrane</keyword>
<feature type="transmembrane region" description="Helical" evidence="1">
    <location>
        <begin position="63"/>
        <end position="86"/>
    </location>
</feature>
<feature type="transmembrane region" description="Helical" evidence="1">
    <location>
        <begin position="191"/>
        <end position="211"/>
    </location>
</feature>
<gene>
    <name evidence="2" type="ORF">GKZ57_02095</name>
</gene>
<dbReference type="EMBL" id="WMBC01000001">
    <property type="protein sequence ID" value="MTD60084.1"/>
    <property type="molecule type" value="Genomic_DNA"/>
</dbReference>
<dbReference type="Proteomes" id="UP000437824">
    <property type="component" value="Unassembled WGS sequence"/>
</dbReference>
<dbReference type="NCBIfam" id="NF037962">
    <property type="entry name" value="arsenic_eff"/>
    <property type="match status" value="1"/>
</dbReference>
<evidence type="ECO:0000313" key="3">
    <source>
        <dbReference type="Proteomes" id="UP000437824"/>
    </source>
</evidence>
<name>A0A844GJ42_9FIRM</name>
<keyword evidence="1" id="KW-1133">Transmembrane helix</keyword>
<organism evidence="2 3">
    <name type="scientific">Blautia luti DSM 14534 = JCM 17040</name>
    <dbReference type="NCBI Taxonomy" id="649762"/>
    <lineage>
        <taxon>Bacteria</taxon>
        <taxon>Bacillati</taxon>
        <taxon>Bacillota</taxon>
        <taxon>Clostridia</taxon>
        <taxon>Lachnospirales</taxon>
        <taxon>Lachnospiraceae</taxon>
        <taxon>Blautia</taxon>
    </lineage>
</organism>
<feature type="transmembrane region" description="Helical" evidence="1">
    <location>
        <begin position="167"/>
        <end position="185"/>
    </location>
</feature>
<dbReference type="InterPro" id="IPR021552">
    <property type="entry name" value="ArsP_2"/>
</dbReference>
<evidence type="ECO:0000313" key="2">
    <source>
        <dbReference type="EMBL" id="MTD60084.1"/>
    </source>
</evidence>
<reference evidence="2 3" key="1">
    <citation type="submission" date="2019-11" db="EMBL/GenBank/DDBJ databases">
        <title>Draft genome sequence of Blautia luti DSM 14534T, isolated from human stool.</title>
        <authorList>
            <person name="Ortiz R."/>
            <person name="Melis-Arcos F."/>
            <person name="Covarrubias P."/>
            <person name="Cardenas J.P."/>
            <person name="Perez-Donoso J."/>
            <person name="Almonacid D."/>
        </authorList>
    </citation>
    <scope>NUCLEOTIDE SEQUENCE [LARGE SCALE GENOMIC DNA]</scope>
    <source>
        <strain evidence="2 3">DSM 14534</strain>
    </source>
</reference>